<evidence type="ECO:0000256" key="2">
    <source>
        <dbReference type="SAM" id="MobiDB-lite"/>
    </source>
</evidence>
<keyword evidence="4" id="KW-1185">Reference proteome</keyword>
<comment type="caution">
    <text evidence="3">The sequence shown here is derived from an EMBL/GenBank/DDBJ whole genome shotgun (WGS) entry which is preliminary data.</text>
</comment>
<keyword evidence="1" id="KW-0175">Coiled coil</keyword>
<protein>
    <recommendedName>
        <fullName evidence="5">Coiled-coil domain-containing protein 153</fullName>
    </recommendedName>
</protein>
<evidence type="ECO:0000313" key="3">
    <source>
        <dbReference type="EMBL" id="TPP59348.1"/>
    </source>
</evidence>
<name>A0A504YMV0_FASGI</name>
<feature type="compositionally biased region" description="Basic and acidic residues" evidence="2">
    <location>
        <begin position="28"/>
        <end position="41"/>
    </location>
</feature>
<feature type="region of interest" description="Disordered" evidence="2">
    <location>
        <begin position="20"/>
        <end position="41"/>
    </location>
</feature>
<dbReference type="Proteomes" id="UP000316759">
    <property type="component" value="Unassembled WGS sequence"/>
</dbReference>
<organism evidence="3 4">
    <name type="scientific">Fasciola gigantica</name>
    <name type="common">Giant liver fluke</name>
    <dbReference type="NCBI Taxonomy" id="46835"/>
    <lineage>
        <taxon>Eukaryota</taxon>
        <taxon>Metazoa</taxon>
        <taxon>Spiralia</taxon>
        <taxon>Lophotrochozoa</taxon>
        <taxon>Platyhelminthes</taxon>
        <taxon>Trematoda</taxon>
        <taxon>Digenea</taxon>
        <taxon>Plagiorchiida</taxon>
        <taxon>Echinostomata</taxon>
        <taxon>Echinostomatoidea</taxon>
        <taxon>Fasciolidae</taxon>
        <taxon>Fasciola</taxon>
    </lineage>
</organism>
<dbReference type="AlphaFoldDB" id="A0A504YMV0"/>
<dbReference type="EMBL" id="SUNJ01010839">
    <property type="protein sequence ID" value="TPP59348.1"/>
    <property type="molecule type" value="Genomic_DNA"/>
</dbReference>
<evidence type="ECO:0000256" key="1">
    <source>
        <dbReference type="SAM" id="Coils"/>
    </source>
</evidence>
<accession>A0A504YMV0</accession>
<evidence type="ECO:0008006" key="5">
    <source>
        <dbReference type="Google" id="ProtNLM"/>
    </source>
</evidence>
<proteinExistence type="predicted"/>
<evidence type="ECO:0000313" key="4">
    <source>
        <dbReference type="Proteomes" id="UP000316759"/>
    </source>
</evidence>
<sequence>MLLTESWFFTVRTMSKRIPSKKRSKISKRSDPANEALERSRHELSALRQELSRTLYIADTKSRRSQSDRLAKTQSARTLEDLRQNTQEQTAYVVTQHEMIVSSLSEKIDKLEEQLERLNKMVIQKDNTLEKLKKEYSETLSERDSTIDRLRKQLSTEGAQYEDTMIQAFNRITNTLGDDYLKFHENFQLWSEETMKKIELEFLNPPFLDEDSTVYY</sequence>
<dbReference type="STRING" id="46835.A0A504YMV0"/>
<feature type="coiled-coil region" evidence="1">
    <location>
        <begin position="94"/>
        <end position="149"/>
    </location>
</feature>
<dbReference type="OrthoDB" id="6239076at2759"/>
<gene>
    <name evidence="3" type="ORF">FGIG_02861</name>
</gene>
<reference evidence="3 4" key="1">
    <citation type="submission" date="2019-04" db="EMBL/GenBank/DDBJ databases">
        <title>Annotation for the trematode Fasciola gigantica.</title>
        <authorList>
            <person name="Choi Y.-J."/>
        </authorList>
    </citation>
    <scope>NUCLEOTIDE SEQUENCE [LARGE SCALE GENOMIC DNA]</scope>
    <source>
        <strain evidence="3">Uganda_cow_1</strain>
    </source>
</reference>